<reference evidence="1 2" key="1">
    <citation type="submission" date="2019-11" db="EMBL/GenBank/DDBJ databases">
        <title>Pedobacter petrophilus genome.</title>
        <authorList>
            <person name="Feldbauer M.J."/>
            <person name="Newman J.D."/>
        </authorList>
    </citation>
    <scope>NUCLEOTIDE SEQUENCE [LARGE SCALE GENOMIC DNA]</scope>
    <source>
        <strain evidence="1 2">LMG 29686</strain>
    </source>
</reference>
<proteinExistence type="predicted"/>
<dbReference type="RefSeq" id="WP_154282771.1">
    <property type="nucleotide sequence ID" value="NZ_JBHUJQ010000001.1"/>
</dbReference>
<name>A0A7K0G3I1_9SPHI</name>
<dbReference type="OrthoDB" id="1270542at2"/>
<organism evidence="1 2">
    <name type="scientific">Pedobacter petrophilus</name>
    <dbReference type="NCBI Taxonomy" id="1908241"/>
    <lineage>
        <taxon>Bacteria</taxon>
        <taxon>Pseudomonadati</taxon>
        <taxon>Bacteroidota</taxon>
        <taxon>Sphingobacteriia</taxon>
        <taxon>Sphingobacteriales</taxon>
        <taxon>Sphingobacteriaceae</taxon>
        <taxon>Pedobacter</taxon>
    </lineage>
</organism>
<accession>A0A7K0G3I1</accession>
<dbReference type="EMBL" id="WKKH01000049">
    <property type="protein sequence ID" value="MRX78365.1"/>
    <property type="molecule type" value="Genomic_DNA"/>
</dbReference>
<evidence type="ECO:0000313" key="1">
    <source>
        <dbReference type="EMBL" id="MRX78365.1"/>
    </source>
</evidence>
<dbReference type="AlphaFoldDB" id="A0A7K0G3I1"/>
<dbReference type="Proteomes" id="UP000487757">
    <property type="component" value="Unassembled WGS sequence"/>
</dbReference>
<gene>
    <name evidence="1" type="ORF">GJU39_19970</name>
</gene>
<protein>
    <submittedName>
        <fullName evidence="1">Uncharacterized protein</fullName>
    </submittedName>
</protein>
<comment type="caution">
    <text evidence="1">The sequence shown here is derived from an EMBL/GenBank/DDBJ whole genome shotgun (WGS) entry which is preliminary data.</text>
</comment>
<evidence type="ECO:0000313" key="2">
    <source>
        <dbReference type="Proteomes" id="UP000487757"/>
    </source>
</evidence>
<keyword evidence="2" id="KW-1185">Reference proteome</keyword>
<sequence length="65" mass="7814">MERKAKDVIIKEENKLPLTFEYMEFFGSKRSDNLDSGSSPYLKCKKYQTEFHNRQVLYKAMTRML</sequence>